<evidence type="ECO:0000313" key="1">
    <source>
        <dbReference type="EMBL" id="ETE61581.1"/>
    </source>
</evidence>
<reference evidence="1 2" key="1">
    <citation type="journal article" date="2013" name="Proc. Natl. Acad. Sci. U.S.A.">
        <title>The king cobra genome reveals dynamic gene evolution and adaptation in the snake venom system.</title>
        <authorList>
            <person name="Vonk F.J."/>
            <person name="Casewell N.R."/>
            <person name="Henkel C.V."/>
            <person name="Heimberg A.M."/>
            <person name="Jansen H.J."/>
            <person name="McCleary R.J."/>
            <person name="Kerkkamp H.M."/>
            <person name="Vos R.A."/>
            <person name="Guerreiro I."/>
            <person name="Calvete J.J."/>
            <person name="Wuster W."/>
            <person name="Woods A.E."/>
            <person name="Logan J.M."/>
            <person name="Harrison R.A."/>
            <person name="Castoe T.A."/>
            <person name="de Koning A.P."/>
            <person name="Pollock D.D."/>
            <person name="Yandell M."/>
            <person name="Calderon D."/>
            <person name="Renjifo C."/>
            <person name="Currier R.B."/>
            <person name="Salgado D."/>
            <person name="Pla D."/>
            <person name="Sanz L."/>
            <person name="Hyder A.S."/>
            <person name="Ribeiro J.M."/>
            <person name="Arntzen J.W."/>
            <person name="van den Thillart G.E."/>
            <person name="Boetzer M."/>
            <person name="Pirovano W."/>
            <person name="Dirks R.P."/>
            <person name="Spaink H.P."/>
            <person name="Duboule D."/>
            <person name="McGlinn E."/>
            <person name="Kini R.M."/>
            <person name="Richardson M.K."/>
        </authorList>
    </citation>
    <scope>NUCLEOTIDE SEQUENCE</scope>
    <source>
        <tissue evidence="1">Blood</tissue>
    </source>
</reference>
<name>V8NHZ9_OPHHA</name>
<protein>
    <submittedName>
        <fullName evidence="1">Uncharacterized protein</fullName>
    </submittedName>
</protein>
<evidence type="ECO:0000313" key="2">
    <source>
        <dbReference type="Proteomes" id="UP000018936"/>
    </source>
</evidence>
<dbReference type="AlphaFoldDB" id="V8NHZ9"/>
<dbReference type="Proteomes" id="UP000018936">
    <property type="component" value="Unassembled WGS sequence"/>
</dbReference>
<gene>
    <name evidence="1" type="ORF">L345_12665</name>
</gene>
<dbReference type="EMBL" id="AZIM01003793">
    <property type="protein sequence ID" value="ETE61581.1"/>
    <property type="molecule type" value="Genomic_DNA"/>
</dbReference>
<proteinExistence type="predicted"/>
<organism evidence="1 2">
    <name type="scientific">Ophiophagus hannah</name>
    <name type="common">King cobra</name>
    <name type="synonym">Naja hannah</name>
    <dbReference type="NCBI Taxonomy" id="8665"/>
    <lineage>
        <taxon>Eukaryota</taxon>
        <taxon>Metazoa</taxon>
        <taxon>Chordata</taxon>
        <taxon>Craniata</taxon>
        <taxon>Vertebrata</taxon>
        <taxon>Euteleostomi</taxon>
        <taxon>Lepidosauria</taxon>
        <taxon>Squamata</taxon>
        <taxon>Bifurcata</taxon>
        <taxon>Unidentata</taxon>
        <taxon>Episquamata</taxon>
        <taxon>Toxicofera</taxon>
        <taxon>Serpentes</taxon>
        <taxon>Colubroidea</taxon>
        <taxon>Elapidae</taxon>
        <taxon>Elapinae</taxon>
        <taxon>Ophiophagus</taxon>
    </lineage>
</organism>
<sequence>MVLWQTRCVPATFCNPALLFSQDVRGFGGIWLSEKSEKVFQETAVPDDKGCPGSLLLCNNITMTTVPSAGCLLAKNHYYRSEYCALKSWVLFVFSVFA</sequence>
<comment type="caution">
    <text evidence="1">The sequence shown here is derived from an EMBL/GenBank/DDBJ whole genome shotgun (WGS) entry which is preliminary data.</text>
</comment>
<dbReference type="OrthoDB" id="8543092at2759"/>
<accession>V8NHZ9</accession>
<keyword evidence="2" id="KW-1185">Reference proteome</keyword>